<comment type="subcellular location">
    <subcellularLocation>
        <location evidence="1">Membrane</location>
        <topology evidence="1">Multi-pass membrane protein</topology>
    </subcellularLocation>
</comment>
<feature type="transmembrane region" description="Helical" evidence="9">
    <location>
        <begin position="199"/>
        <end position="221"/>
    </location>
</feature>
<reference evidence="11" key="1">
    <citation type="journal article" date="2017" name="Mitochondrial DNA Part B Resour">
        <title>The complete mitochondrial genome of the gray garden slug Deroceras reticulatum (Gastropoda: Pulmonata: Stylommatophora).</title>
        <authorList>
            <person name="Ahn S.-J."/>
            <person name="Martin R."/>
            <person name="Rao S."/>
            <person name="Choi M.-Y."/>
        </authorList>
    </citation>
    <scope>NUCLEOTIDE SEQUENCE</scope>
</reference>
<name>A0A343ERN7_DERRE</name>
<keyword evidence="4 8" id="KW-0812">Transmembrane</keyword>
<evidence type="ECO:0000256" key="6">
    <source>
        <dbReference type="ARBA" id="ARBA00022989"/>
    </source>
</evidence>
<dbReference type="RefSeq" id="YP_009408808.1">
    <property type="nucleotide sequence ID" value="NC_035495.1"/>
</dbReference>
<dbReference type="SUPFAM" id="SSF81452">
    <property type="entry name" value="Cytochrome c oxidase subunit III-like"/>
    <property type="match status" value="1"/>
</dbReference>
<dbReference type="Pfam" id="PF00510">
    <property type="entry name" value="COX3"/>
    <property type="match status" value="1"/>
</dbReference>
<evidence type="ECO:0000256" key="8">
    <source>
        <dbReference type="RuleBase" id="RU003375"/>
    </source>
</evidence>
<dbReference type="PROSITE" id="PS50253">
    <property type="entry name" value="COX3"/>
    <property type="match status" value="1"/>
</dbReference>
<dbReference type="FunFam" id="1.20.120.80:FF:000002">
    <property type="entry name" value="Cytochrome c oxidase subunit 3"/>
    <property type="match status" value="1"/>
</dbReference>
<protein>
    <recommendedName>
        <fullName evidence="3 8">Cytochrome c oxidase subunit 3</fullName>
    </recommendedName>
</protein>
<sequence>MPLMTKTPFHLVEYSPWPLLGSLAITCLPIGTIMFIRLKNHNLIIYGLILTAMVAYLWWRDITREATFQGFHTSNVVSGLKIGVLLFIVSEVCFFFAFFWAYFHSSLSPAVEVGAVWPPSGISTLQAFQVPLLNTAVLLLSGVTITWAHHSIEEQKYNQSVQALVLTVALGIYFLYLQYGEYTETAFSIADSVYGSTFFIATGFHGLHVAVGATFILTCLIRTIFNHFSSSHHVGFLAAAWYWHFVDVVWLFLFISIYWWGS</sequence>
<dbReference type="PANTHER" id="PTHR11403">
    <property type="entry name" value="CYTOCHROME C OXIDASE SUBUNIT III"/>
    <property type="match status" value="1"/>
</dbReference>
<dbReference type="PANTHER" id="PTHR11403:SF7">
    <property type="entry name" value="CYTOCHROME C OXIDASE SUBUNIT 3"/>
    <property type="match status" value="1"/>
</dbReference>
<dbReference type="GeneID" id="33868722"/>
<dbReference type="CDD" id="cd01665">
    <property type="entry name" value="Cyt_c_Oxidase_III"/>
    <property type="match status" value="1"/>
</dbReference>
<feature type="transmembrane region" description="Helical" evidence="9">
    <location>
        <begin position="233"/>
        <end position="260"/>
    </location>
</feature>
<comment type="function">
    <text evidence="8">Component of the cytochrome c oxidase, the last enzyme in the mitochondrial electron transport chain which drives oxidative phosphorylation. The respiratory chain contains 3 multisubunit complexes succinate dehydrogenase (complex II, CII), ubiquinol-cytochrome c oxidoreductase (cytochrome b-c1 complex, complex III, CIII) and cytochrome c oxidase (complex IV, CIV), that cooperate to transfer electrons derived from NADH and succinate to molecular oxygen, creating an electrochemical gradient over the inner membrane that drives transmembrane transport and the ATP synthase. Cytochrome c oxidase is the component of the respiratory chain that catalyzes the reduction of oxygen to water. Electrons originating from reduced cytochrome c in the intermembrane space (IMS) are transferred via the dinuclear copper A center (CU(A)) of subunit 2 and heme A of subunit 1 to the active site in subunit 1, a binuclear center (BNC) formed by heme A3 and copper B (CU(B)). The BNC reduces molecular oxygen to 2 water molecules using 4 electrons from cytochrome c in the IMS and 4 protons from the mitochondrial matrix.</text>
</comment>
<dbReference type="Gene3D" id="1.20.120.80">
    <property type="entry name" value="Cytochrome c oxidase, subunit III, four-helix bundle"/>
    <property type="match status" value="1"/>
</dbReference>
<feature type="transmembrane region" description="Helical" evidence="9">
    <location>
        <begin position="127"/>
        <end position="148"/>
    </location>
</feature>
<feature type="transmembrane region" description="Helical" evidence="9">
    <location>
        <begin position="20"/>
        <end position="37"/>
    </location>
</feature>
<dbReference type="GO" id="GO:0016020">
    <property type="term" value="C:membrane"/>
    <property type="evidence" value="ECO:0007669"/>
    <property type="project" value="UniProtKB-SubCell"/>
</dbReference>
<keyword evidence="7 9" id="KW-0472">Membrane</keyword>
<evidence type="ECO:0000259" key="10">
    <source>
        <dbReference type="PROSITE" id="PS50253"/>
    </source>
</evidence>
<dbReference type="GO" id="GO:0005739">
    <property type="term" value="C:mitochondrion"/>
    <property type="evidence" value="ECO:0007669"/>
    <property type="project" value="TreeGrafter"/>
</dbReference>
<evidence type="ECO:0000256" key="7">
    <source>
        <dbReference type="ARBA" id="ARBA00023136"/>
    </source>
</evidence>
<comment type="similarity">
    <text evidence="2 8">Belongs to the cytochrome c oxidase subunit 3 family.</text>
</comment>
<dbReference type="InterPro" id="IPR035973">
    <property type="entry name" value="Cyt_c_oxidase_su3-like_sf"/>
</dbReference>
<organism evidence="11">
    <name type="scientific">Deroceras reticulatum</name>
    <name type="common">Gray garden slug</name>
    <dbReference type="NCBI Taxonomy" id="145610"/>
    <lineage>
        <taxon>Eukaryota</taxon>
        <taxon>Metazoa</taxon>
        <taxon>Spiralia</taxon>
        <taxon>Lophotrochozoa</taxon>
        <taxon>Mollusca</taxon>
        <taxon>Gastropoda</taxon>
        <taxon>Heterobranchia</taxon>
        <taxon>Euthyneura</taxon>
        <taxon>Panpulmonata</taxon>
        <taxon>Eupulmonata</taxon>
        <taxon>Stylommatophora</taxon>
        <taxon>Helicina</taxon>
        <taxon>Limacoidea</taxon>
        <taxon>Agriolimacidae</taxon>
        <taxon>Deroceras</taxon>
    </lineage>
</organism>
<evidence type="ECO:0000256" key="3">
    <source>
        <dbReference type="ARBA" id="ARBA00015944"/>
    </source>
</evidence>
<evidence type="ECO:0000256" key="1">
    <source>
        <dbReference type="ARBA" id="ARBA00004141"/>
    </source>
</evidence>
<dbReference type="InterPro" id="IPR033945">
    <property type="entry name" value="Cyt_c_oxase_su3_dom"/>
</dbReference>
<accession>A0A343ERN7</accession>
<keyword evidence="6 9" id="KW-1133">Transmembrane helix</keyword>
<dbReference type="CTD" id="4514"/>
<dbReference type="EMBL" id="KY765589">
    <property type="protein sequence ID" value="ASL05743.1"/>
    <property type="molecule type" value="Genomic_DNA"/>
</dbReference>
<feature type="domain" description="Heme-copper oxidase subunit III family profile" evidence="10">
    <location>
        <begin position="5"/>
        <end position="262"/>
    </location>
</feature>
<dbReference type="AlphaFoldDB" id="A0A343ERN7"/>
<evidence type="ECO:0000256" key="4">
    <source>
        <dbReference type="ARBA" id="ARBA00022692"/>
    </source>
</evidence>
<proteinExistence type="inferred from homology"/>
<keyword evidence="5" id="KW-1278">Translocase</keyword>
<dbReference type="InterPro" id="IPR000298">
    <property type="entry name" value="Cyt_c_oxidase-like_su3"/>
</dbReference>
<dbReference type="InterPro" id="IPR024791">
    <property type="entry name" value="Cyt_c/ubiquinol_Oxase_su3"/>
</dbReference>
<gene>
    <name evidence="11" type="primary">COX3</name>
</gene>
<geneLocation type="mitochondrion" evidence="11"/>
<dbReference type="Gene3D" id="1.10.287.70">
    <property type="match status" value="1"/>
</dbReference>
<dbReference type="GO" id="GO:0006123">
    <property type="term" value="P:mitochondrial electron transport, cytochrome c to oxygen"/>
    <property type="evidence" value="ECO:0007669"/>
    <property type="project" value="TreeGrafter"/>
</dbReference>
<evidence type="ECO:0000256" key="9">
    <source>
        <dbReference type="SAM" id="Phobius"/>
    </source>
</evidence>
<feature type="transmembrane region" description="Helical" evidence="9">
    <location>
        <begin position="43"/>
        <end position="59"/>
    </location>
</feature>
<dbReference type="InterPro" id="IPR013833">
    <property type="entry name" value="Cyt_c_oxidase_su3_a-hlx"/>
</dbReference>
<feature type="transmembrane region" description="Helical" evidence="9">
    <location>
        <begin position="80"/>
        <end position="103"/>
    </location>
</feature>
<evidence type="ECO:0000256" key="5">
    <source>
        <dbReference type="ARBA" id="ARBA00022967"/>
    </source>
</evidence>
<evidence type="ECO:0000256" key="2">
    <source>
        <dbReference type="ARBA" id="ARBA00010581"/>
    </source>
</evidence>
<keyword evidence="8 11" id="KW-0496">Mitochondrion</keyword>
<dbReference type="GO" id="GO:0004129">
    <property type="term" value="F:cytochrome-c oxidase activity"/>
    <property type="evidence" value="ECO:0007669"/>
    <property type="project" value="InterPro"/>
</dbReference>
<feature type="transmembrane region" description="Helical" evidence="9">
    <location>
        <begin position="160"/>
        <end position="179"/>
    </location>
</feature>
<evidence type="ECO:0000313" key="11">
    <source>
        <dbReference type="EMBL" id="ASL05743.1"/>
    </source>
</evidence>